<organism evidence="1 2">
    <name type="scientific">Wansuia hejianensis</name>
    <dbReference type="NCBI Taxonomy" id="2763667"/>
    <lineage>
        <taxon>Bacteria</taxon>
        <taxon>Bacillati</taxon>
        <taxon>Bacillota</taxon>
        <taxon>Clostridia</taxon>
        <taxon>Lachnospirales</taxon>
        <taxon>Lachnospiraceae</taxon>
        <taxon>Wansuia</taxon>
    </lineage>
</organism>
<proteinExistence type="predicted"/>
<keyword evidence="2" id="KW-1185">Reference proteome</keyword>
<dbReference type="KEGG" id="whj:H9Q79_13495"/>
<reference evidence="1 2" key="1">
    <citation type="submission" date="2020-08" db="EMBL/GenBank/DDBJ databases">
        <authorList>
            <person name="Liu C."/>
            <person name="Sun Q."/>
        </authorList>
    </citation>
    <scope>NUCLEOTIDE SEQUENCE [LARGE SCALE GENOMIC DNA]</scope>
    <source>
        <strain evidence="1 2">NSJ-29</strain>
    </source>
</reference>
<dbReference type="AlphaFoldDB" id="A0A7G9GAT6"/>
<name>A0A7G9GAT6_9FIRM</name>
<sequence>MTDSLYIEQLLEELEGKGLVIRDGKTTDGWERIYLLNPVTLPVSERRRQAQIRREAKIL</sequence>
<evidence type="ECO:0000313" key="2">
    <source>
        <dbReference type="Proteomes" id="UP000515860"/>
    </source>
</evidence>
<dbReference type="Proteomes" id="UP000515860">
    <property type="component" value="Chromosome"/>
</dbReference>
<protein>
    <submittedName>
        <fullName evidence="1">Uncharacterized protein</fullName>
    </submittedName>
</protein>
<dbReference type="RefSeq" id="WP_118644384.1">
    <property type="nucleotide sequence ID" value="NZ_CP060635.1"/>
</dbReference>
<gene>
    <name evidence="1" type="ORF">H9Q79_13495</name>
</gene>
<evidence type="ECO:0000313" key="1">
    <source>
        <dbReference type="EMBL" id="QNM07918.1"/>
    </source>
</evidence>
<accession>A0A7G9GAT6</accession>
<dbReference type="EMBL" id="CP060635">
    <property type="protein sequence ID" value="QNM07918.1"/>
    <property type="molecule type" value="Genomic_DNA"/>
</dbReference>